<dbReference type="Proteomes" id="UP001595445">
    <property type="component" value="Unassembled WGS sequence"/>
</dbReference>
<accession>A0ABV7E3V7</accession>
<evidence type="ECO:0000313" key="3">
    <source>
        <dbReference type="EMBL" id="MFC3088858.1"/>
    </source>
</evidence>
<feature type="modified residue" description="4-aspartylphosphate" evidence="1">
    <location>
        <position position="58"/>
    </location>
</feature>
<keyword evidence="1" id="KW-0597">Phosphoprotein</keyword>
<dbReference type="Gene3D" id="3.40.50.2300">
    <property type="match status" value="1"/>
</dbReference>
<keyword evidence="4" id="KW-1185">Reference proteome</keyword>
<dbReference type="InterPro" id="IPR001789">
    <property type="entry name" value="Sig_transdc_resp-reg_receiver"/>
</dbReference>
<dbReference type="SUPFAM" id="SSF52172">
    <property type="entry name" value="CheY-like"/>
    <property type="match status" value="1"/>
</dbReference>
<reference evidence="4" key="1">
    <citation type="journal article" date="2019" name="Int. J. Syst. Evol. Microbiol.">
        <title>The Global Catalogue of Microorganisms (GCM) 10K type strain sequencing project: providing services to taxonomists for standard genome sequencing and annotation.</title>
        <authorList>
            <consortium name="The Broad Institute Genomics Platform"/>
            <consortium name="The Broad Institute Genome Sequencing Center for Infectious Disease"/>
            <person name="Wu L."/>
            <person name="Ma J."/>
        </authorList>
    </citation>
    <scope>NUCLEOTIDE SEQUENCE [LARGE SCALE GENOMIC DNA]</scope>
    <source>
        <strain evidence="4">KCTC 62102</strain>
    </source>
</reference>
<evidence type="ECO:0000256" key="1">
    <source>
        <dbReference type="PROSITE-ProRule" id="PRU00169"/>
    </source>
</evidence>
<proteinExistence type="predicted"/>
<evidence type="ECO:0000259" key="2">
    <source>
        <dbReference type="PROSITE" id="PS50110"/>
    </source>
</evidence>
<dbReference type="SMART" id="SM00448">
    <property type="entry name" value="REC"/>
    <property type="match status" value="1"/>
</dbReference>
<name>A0ABV7E3V7_9RHOB</name>
<dbReference type="RefSeq" id="WP_197643404.1">
    <property type="nucleotide sequence ID" value="NZ_JAEACP010000009.1"/>
</dbReference>
<gene>
    <name evidence="3" type="ORF">ACFOD6_22685</name>
</gene>
<evidence type="ECO:0000313" key="4">
    <source>
        <dbReference type="Proteomes" id="UP001595445"/>
    </source>
</evidence>
<feature type="domain" description="Response regulatory" evidence="2">
    <location>
        <begin position="8"/>
        <end position="117"/>
    </location>
</feature>
<sequence length="133" mass="14516">MSILANRRVLLVEDEFLILAMLCDMIADASATVVGPATTLDEALQLAKVAEMDAAILDMNLSGQWSDPVAETLGRRGIPFVFTTGYGVTERSQRFGARTVAKPYTWEALERELGQAISDAARQKPLDEEAADR</sequence>
<protein>
    <submittedName>
        <fullName evidence="3">Response regulator</fullName>
    </submittedName>
</protein>
<comment type="caution">
    <text evidence="3">The sequence shown here is derived from an EMBL/GenBank/DDBJ whole genome shotgun (WGS) entry which is preliminary data.</text>
</comment>
<organism evidence="3 4">
    <name type="scientific">Tabrizicola soli</name>
    <dbReference type="NCBI Taxonomy" id="2185115"/>
    <lineage>
        <taxon>Bacteria</taxon>
        <taxon>Pseudomonadati</taxon>
        <taxon>Pseudomonadota</taxon>
        <taxon>Alphaproteobacteria</taxon>
        <taxon>Rhodobacterales</taxon>
        <taxon>Paracoccaceae</taxon>
        <taxon>Tabrizicola</taxon>
    </lineage>
</organism>
<dbReference type="EMBL" id="JBHRSM010000055">
    <property type="protein sequence ID" value="MFC3088858.1"/>
    <property type="molecule type" value="Genomic_DNA"/>
</dbReference>
<dbReference type="InterPro" id="IPR011006">
    <property type="entry name" value="CheY-like_superfamily"/>
</dbReference>
<dbReference type="PROSITE" id="PS50110">
    <property type="entry name" value="RESPONSE_REGULATORY"/>
    <property type="match status" value="1"/>
</dbReference>